<keyword evidence="3" id="KW-1185">Reference proteome</keyword>
<dbReference type="Proteomes" id="UP000004705">
    <property type="component" value="Chromosome"/>
</dbReference>
<evidence type="ECO:0000313" key="3">
    <source>
        <dbReference type="Proteomes" id="UP000004705"/>
    </source>
</evidence>
<dbReference type="Pfam" id="PF19736">
    <property type="entry name" value="DUF6226"/>
    <property type="match status" value="1"/>
</dbReference>
<organism evidence="2 3">
    <name type="scientific">Saccharomonospora azurea NA-128</name>
    <dbReference type="NCBI Taxonomy" id="882081"/>
    <lineage>
        <taxon>Bacteria</taxon>
        <taxon>Bacillati</taxon>
        <taxon>Actinomycetota</taxon>
        <taxon>Actinomycetes</taxon>
        <taxon>Pseudonocardiales</taxon>
        <taxon>Pseudonocardiaceae</taxon>
        <taxon>Saccharomonospora</taxon>
    </lineage>
</organism>
<reference evidence="2 3" key="1">
    <citation type="journal article" date="2012" name="Stand. Genomic Sci.">
        <title>Genome sequence of the soil bacterium Saccharomonospora azurea type strain (NA-128(T)).</title>
        <authorList>
            <person name="Klenk H.P."/>
            <person name="Held B."/>
            <person name="Lucas S."/>
            <person name="Lapidus A."/>
            <person name="Copeland A."/>
            <person name="Hammon N."/>
            <person name="Pitluck S."/>
            <person name="Goodwin L.A."/>
            <person name="Han C."/>
            <person name="Tapia R."/>
            <person name="Brambilla E.M."/>
            <person name="Potter G."/>
            <person name="Land M."/>
            <person name="Ivanova N."/>
            <person name="Rohde M."/>
            <person name="Goker M."/>
            <person name="Detter J.C."/>
            <person name="Kyrpides N.C."/>
            <person name="Woyke T."/>
        </authorList>
    </citation>
    <scope>NUCLEOTIDE SEQUENCE [LARGE SCALE GENOMIC DNA]</scope>
    <source>
        <strain evidence="2 3">NA-128</strain>
    </source>
</reference>
<sequence length="239" mass="25788">MTWVSDLREQVEAAYDGLGLPSWPDPHAGLPTTAQEEYSRVTDPERYRIVHARAQVWVDSLAAVPGVQVERLAPAPLGDGTTRRFDRGVRIFPPRPDALPLLLLEEDAPVSGGAGSLAVLSIGVARPEIRLELVPDCGCDACDFGSDDLLEAIDGTIGNVVDGPLVVLRGDSWRAWWHPEGGASESTESTESTEDTDGADSRGRPDHRLLMESSRRIAAGESVRLPEGTEVLVGRSWFG</sequence>
<name>H8G6Y5_9PSEU</name>
<dbReference type="OrthoDB" id="3290597at2"/>
<feature type="region of interest" description="Disordered" evidence="1">
    <location>
        <begin position="178"/>
        <end position="207"/>
    </location>
</feature>
<evidence type="ECO:0000256" key="1">
    <source>
        <dbReference type="SAM" id="MobiDB-lite"/>
    </source>
</evidence>
<dbReference type="RefSeq" id="WP_005437930.1">
    <property type="nucleotide sequence ID" value="NZ_CM001466.1"/>
</dbReference>
<evidence type="ECO:0000313" key="2">
    <source>
        <dbReference type="EMBL" id="EHY87254.1"/>
    </source>
</evidence>
<dbReference type="HOGENOM" id="CLU_110697_0_0_11"/>
<accession>H8G6Y5</accession>
<protein>
    <submittedName>
        <fullName evidence="2">Uncharacterized protein</fullName>
    </submittedName>
</protein>
<feature type="compositionally biased region" description="Low complexity" evidence="1">
    <location>
        <begin position="180"/>
        <end position="190"/>
    </location>
</feature>
<dbReference type="AlphaFoldDB" id="H8G6Y5"/>
<dbReference type="InterPro" id="IPR045773">
    <property type="entry name" value="DUF6226"/>
</dbReference>
<dbReference type="EMBL" id="CM001466">
    <property type="protein sequence ID" value="EHY87254.1"/>
    <property type="molecule type" value="Genomic_DNA"/>
</dbReference>
<proteinExistence type="predicted"/>
<gene>
    <name evidence="2" type="ORF">SacazDRAFT_00272</name>
</gene>